<feature type="domain" description="BPTI/Kunitz inhibitor" evidence="5">
    <location>
        <begin position="291"/>
        <end position="341"/>
    </location>
</feature>
<sequence length="351" mass="40475">MKTLFYLAVIACVYAQHEWDERGERGEWGERGESGEWGEIGEWSERRELPKWSDAFHSEEESEETEGIPGICLQDDSTRHCFHAEPKYYYSPKRKRCLTLRYVGCVNYGNNFKSIEECERTCSNRPTKGTNICLLKPNPGRCHAFSRRFYYSHAQNKCIEFTYGGCGGNGNRFSNKEECERTCERRNCEKYQTAPVPRFLFYLTVIASVCAAFDWGERIASVQSESQFVSEKNEVIPGICLLKREPGSCIGHFNRYYYSKKHKQCFRFIYGGCGGNANKFETVDELRTHPCLLKPKPGFCYGDFPRFYFSHEQSKCIEFSYGGCGGNANRFRSPQMCELTCLGRLNHGSYG</sequence>
<evidence type="ECO:0000256" key="1">
    <source>
        <dbReference type="ARBA" id="ARBA00022690"/>
    </source>
</evidence>
<evidence type="ECO:0000259" key="5">
    <source>
        <dbReference type="PROSITE" id="PS50279"/>
    </source>
</evidence>
<dbReference type="GO" id="GO:0005615">
    <property type="term" value="C:extracellular space"/>
    <property type="evidence" value="ECO:0007669"/>
    <property type="project" value="TreeGrafter"/>
</dbReference>
<feature type="domain" description="BPTI/Kunitz inhibitor" evidence="5">
    <location>
        <begin position="240"/>
        <end position="285"/>
    </location>
</feature>
<dbReference type="PROSITE" id="PS00280">
    <property type="entry name" value="BPTI_KUNITZ_1"/>
    <property type="match status" value="2"/>
</dbReference>
<dbReference type="GO" id="GO:0004867">
    <property type="term" value="F:serine-type endopeptidase inhibitor activity"/>
    <property type="evidence" value="ECO:0007669"/>
    <property type="project" value="UniProtKB-KW"/>
</dbReference>
<dbReference type="PANTHER" id="PTHR10083:SF374">
    <property type="entry name" value="BPTI_KUNITZ INHIBITOR DOMAIN-CONTAINING PROTEIN"/>
    <property type="match status" value="1"/>
</dbReference>
<gene>
    <name evidence="7" type="primary">LOC112047576</name>
</gene>
<dbReference type="InterPro" id="IPR002223">
    <property type="entry name" value="Kunitz_BPTI"/>
</dbReference>
<dbReference type="Gene3D" id="4.10.410.10">
    <property type="entry name" value="Pancreatic trypsin inhibitor Kunitz domain"/>
    <property type="match status" value="4"/>
</dbReference>
<accession>A0A6J1MY35</accession>
<feature type="signal peptide" evidence="4">
    <location>
        <begin position="1"/>
        <end position="15"/>
    </location>
</feature>
<name>A0A6J1MY35_BICAN</name>
<dbReference type="GeneID" id="112047576"/>
<feature type="chain" id="PRO_5046846169" evidence="4">
    <location>
        <begin position="16"/>
        <end position="351"/>
    </location>
</feature>
<dbReference type="PROSITE" id="PS50279">
    <property type="entry name" value="BPTI_KUNITZ_2"/>
    <property type="match status" value="4"/>
</dbReference>
<dbReference type="OrthoDB" id="5950222at2759"/>
<reference evidence="7" key="1">
    <citation type="submission" date="2025-08" db="UniProtKB">
        <authorList>
            <consortium name="RefSeq"/>
        </authorList>
    </citation>
    <scope>IDENTIFICATION</scope>
</reference>
<dbReference type="Proteomes" id="UP001652582">
    <property type="component" value="Chromosome 10"/>
</dbReference>
<dbReference type="CDD" id="cd00109">
    <property type="entry name" value="Kunitz-type"/>
    <property type="match status" value="2"/>
</dbReference>
<dbReference type="SUPFAM" id="SSF57362">
    <property type="entry name" value="BPTI-like"/>
    <property type="match status" value="4"/>
</dbReference>
<dbReference type="SMART" id="SM00131">
    <property type="entry name" value="KU"/>
    <property type="match status" value="4"/>
</dbReference>
<dbReference type="PANTHER" id="PTHR10083">
    <property type="entry name" value="KUNITZ-TYPE PROTEASE INHIBITOR-RELATED"/>
    <property type="match status" value="1"/>
</dbReference>
<evidence type="ECO:0000256" key="2">
    <source>
        <dbReference type="ARBA" id="ARBA00022900"/>
    </source>
</evidence>
<evidence type="ECO:0000256" key="4">
    <source>
        <dbReference type="SAM" id="SignalP"/>
    </source>
</evidence>
<protein>
    <submittedName>
        <fullName evidence="7">Actinia tenebrosa protease inhibitors-like</fullName>
    </submittedName>
</protein>
<dbReference type="InterPro" id="IPR020901">
    <property type="entry name" value="Prtase_inh_Kunz-CS"/>
</dbReference>
<evidence type="ECO:0000313" key="6">
    <source>
        <dbReference type="Proteomes" id="UP001652582"/>
    </source>
</evidence>
<dbReference type="PRINTS" id="PR00759">
    <property type="entry name" value="BASICPTASE"/>
</dbReference>
<organism evidence="6 7">
    <name type="scientific">Bicyclus anynana</name>
    <name type="common">Squinting bush brown butterfly</name>
    <dbReference type="NCBI Taxonomy" id="110368"/>
    <lineage>
        <taxon>Eukaryota</taxon>
        <taxon>Metazoa</taxon>
        <taxon>Ecdysozoa</taxon>
        <taxon>Arthropoda</taxon>
        <taxon>Hexapoda</taxon>
        <taxon>Insecta</taxon>
        <taxon>Pterygota</taxon>
        <taxon>Neoptera</taxon>
        <taxon>Endopterygota</taxon>
        <taxon>Lepidoptera</taxon>
        <taxon>Glossata</taxon>
        <taxon>Ditrysia</taxon>
        <taxon>Papilionoidea</taxon>
        <taxon>Nymphalidae</taxon>
        <taxon>Satyrinae</taxon>
        <taxon>Satyrini</taxon>
        <taxon>Mycalesina</taxon>
        <taxon>Bicyclus</taxon>
    </lineage>
</organism>
<dbReference type="AlphaFoldDB" id="A0A6J1MY35"/>
<evidence type="ECO:0000313" key="7">
    <source>
        <dbReference type="RefSeq" id="XP_023940485.2"/>
    </source>
</evidence>
<dbReference type="Pfam" id="PF00014">
    <property type="entry name" value="Kunitz_BPTI"/>
    <property type="match status" value="4"/>
</dbReference>
<proteinExistence type="predicted"/>
<dbReference type="RefSeq" id="XP_023940485.2">
    <property type="nucleotide sequence ID" value="XM_024084717.2"/>
</dbReference>
<keyword evidence="4" id="KW-0732">Signal</keyword>
<feature type="domain" description="BPTI/Kunitz inhibitor" evidence="5">
    <location>
        <begin position="72"/>
        <end position="122"/>
    </location>
</feature>
<keyword evidence="1 7" id="KW-0646">Protease inhibitor</keyword>
<dbReference type="InterPro" id="IPR050098">
    <property type="entry name" value="TFPI/VKTCI-like"/>
</dbReference>
<keyword evidence="6" id="KW-1185">Reference proteome</keyword>
<dbReference type="InterPro" id="IPR036880">
    <property type="entry name" value="Kunitz_BPTI_sf"/>
</dbReference>
<keyword evidence="2" id="KW-0722">Serine protease inhibitor</keyword>
<evidence type="ECO:0000256" key="3">
    <source>
        <dbReference type="ARBA" id="ARBA00023157"/>
    </source>
</evidence>
<feature type="domain" description="BPTI/Kunitz inhibitor" evidence="5">
    <location>
        <begin position="133"/>
        <end position="183"/>
    </location>
</feature>
<dbReference type="KEGG" id="bany:112047576"/>
<keyword evidence="3" id="KW-1015">Disulfide bond</keyword>